<name>A0A3A6TDP2_9GAMM</name>
<dbReference type="AlphaFoldDB" id="A0A3A6TDP2"/>
<evidence type="ECO:0000313" key="4">
    <source>
        <dbReference type="Proteomes" id="UP000273022"/>
    </source>
</evidence>
<reference evidence="3 4" key="1">
    <citation type="submission" date="2018-09" db="EMBL/GenBank/DDBJ databases">
        <title>Phylogeny of the Shewanellaceae, and recommendation for two new genera, Pseudoshewanella and Parashewanella.</title>
        <authorList>
            <person name="Wang G."/>
        </authorList>
    </citation>
    <scope>NUCLEOTIDE SEQUENCE [LARGE SCALE GENOMIC DNA]</scope>
    <source>
        <strain evidence="3 4">KCTC 22492</strain>
    </source>
</reference>
<dbReference type="InterPro" id="IPR025388">
    <property type="entry name" value="Alginate_export_dom"/>
</dbReference>
<feature type="chain" id="PRO_5017407557" description="Alginate export domain-containing protein" evidence="1">
    <location>
        <begin position="22"/>
        <end position="454"/>
    </location>
</feature>
<gene>
    <name evidence="3" type="ORF">D5R81_13720</name>
</gene>
<feature type="domain" description="Alginate export" evidence="2">
    <location>
        <begin position="39"/>
        <end position="443"/>
    </location>
</feature>
<comment type="caution">
    <text evidence="3">The sequence shown here is derived from an EMBL/GenBank/DDBJ whole genome shotgun (WGS) entry which is preliminary data.</text>
</comment>
<sequence>MMCRPFLFCSVLLCLSTSTLASSPSWNHKVNVDLGYVDESDRDLGHSDGGASRNGYVRLTGQADYQVTPDLLFMAKARGFYSTNSINLEPEEGGQSSDGYLALQQLYFTMENILTPTLSASIGHKRLKENSGLWWDRNITMASVNYDRSLFSGFVAIAEQVNSFRTDGSDYQNKDTDIFRIMAGTSWQWKYHHYFDVNYSYINDHSGAKNTRLDEVNNGIDLLDPKTHWIGIHPHGQYPINDNFSLSYNGQYIIQKGQVTRYETGNRQVSTAQEKDVDAWLVQSDLQLEFNSKYQPVLGVQYVTTSDNSDSDTEGRFFQTGLQSNRSRITANGTSITRYNDAFRPELSNISIIGTYLGIKFSETINLNLVVNKFSRVNSDLNIGYSGINSPLVVGEKDLGVGADVVVNYNNAVNGDFFKASIVQLRLSSFYPGDAYSQQDGKKHRIWLNWRVNI</sequence>
<dbReference type="OrthoDB" id="6189846at2"/>
<feature type="signal peptide" evidence="1">
    <location>
        <begin position="1"/>
        <end position="21"/>
    </location>
</feature>
<evidence type="ECO:0000313" key="3">
    <source>
        <dbReference type="EMBL" id="RJY10960.1"/>
    </source>
</evidence>
<dbReference type="InterPro" id="IPR053728">
    <property type="entry name" value="Alginate_Permeability_Chnl"/>
</dbReference>
<evidence type="ECO:0000259" key="2">
    <source>
        <dbReference type="Pfam" id="PF13372"/>
    </source>
</evidence>
<proteinExistence type="predicted"/>
<dbReference type="Gene3D" id="2.40.160.100">
    <property type="match status" value="1"/>
</dbReference>
<accession>A0A3A6TDP2</accession>
<protein>
    <recommendedName>
        <fullName evidence="2">Alginate export domain-containing protein</fullName>
    </recommendedName>
</protein>
<evidence type="ECO:0000256" key="1">
    <source>
        <dbReference type="SAM" id="SignalP"/>
    </source>
</evidence>
<dbReference type="Pfam" id="PF13372">
    <property type="entry name" value="Alginate_exp"/>
    <property type="match status" value="1"/>
</dbReference>
<dbReference type="Proteomes" id="UP000273022">
    <property type="component" value="Unassembled WGS sequence"/>
</dbReference>
<dbReference type="RefSeq" id="WP_121854208.1">
    <property type="nucleotide sequence ID" value="NZ_CP037952.1"/>
</dbReference>
<keyword evidence="4" id="KW-1185">Reference proteome</keyword>
<keyword evidence="1" id="KW-0732">Signal</keyword>
<dbReference type="EMBL" id="QYYH01000091">
    <property type="protein sequence ID" value="RJY10960.1"/>
    <property type="molecule type" value="Genomic_DNA"/>
</dbReference>
<organism evidence="3 4">
    <name type="scientific">Parashewanella spongiae</name>
    <dbReference type="NCBI Taxonomy" id="342950"/>
    <lineage>
        <taxon>Bacteria</taxon>
        <taxon>Pseudomonadati</taxon>
        <taxon>Pseudomonadota</taxon>
        <taxon>Gammaproteobacteria</taxon>
        <taxon>Alteromonadales</taxon>
        <taxon>Shewanellaceae</taxon>
        <taxon>Parashewanella</taxon>
    </lineage>
</organism>